<accession>A0A8B6CDY6</accession>
<evidence type="ECO:0000313" key="1">
    <source>
        <dbReference type="EMBL" id="VDI03732.1"/>
    </source>
</evidence>
<dbReference type="OrthoDB" id="447743at2759"/>
<gene>
    <name evidence="1" type="ORF">MGAL_10B021917</name>
</gene>
<organism evidence="1 2">
    <name type="scientific">Mytilus galloprovincialis</name>
    <name type="common">Mediterranean mussel</name>
    <dbReference type="NCBI Taxonomy" id="29158"/>
    <lineage>
        <taxon>Eukaryota</taxon>
        <taxon>Metazoa</taxon>
        <taxon>Spiralia</taxon>
        <taxon>Lophotrochozoa</taxon>
        <taxon>Mollusca</taxon>
        <taxon>Bivalvia</taxon>
        <taxon>Autobranchia</taxon>
        <taxon>Pteriomorphia</taxon>
        <taxon>Mytilida</taxon>
        <taxon>Mytiloidea</taxon>
        <taxon>Mytilidae</taxon>
        <taxon>Mytilinae</taxon>
        <taxon>Mytilus</taxon>
    </lineage>
</organism>
<comment type="caution">
    <text evidence="1">The sequence shown here is derived from an EMBL/GenBank/DDBJ whole genome shotgun (WGS) entry which is preliminary data.</text>
</comment>
<sequence length="108" mass="12209">MTSFTFNIGMDRCDADEKKVLRFTVGDYTTSLQSLKVGIRTERKISVILISAAMNMIVKSVEKKSRVARMKSGVRQPSGREFVDDMTTSKKTVIEARLTLQELDKMIT</sequence>
<proteinExistence type="predicted"/>
<keyword evidence="2" id="KW-1185">Reference proteome</keyword>
<name>A0A8B6CDY6_MYTGA</name>
<dbReference type="AlphaFoldDB" id="A0A8B6CDY6"/>
<dbReference type="EMBL" id="UYJE01001619">
    <property type="protein sequence ID" value="VDI03732.1"/>
    <property type="molecule type" value="Genomic_DNA"/>
</dbReference>
<reference evidence="1" key="1">
    <citation type="submission" date="2018-11" db="EMBL/GenBank/DDBJ databases">
        <authorList>
            <person name="Alioto T."/>
            <person name="Alioto T."/>
        </authorList>
    </citation>
    <scope>NUCLEOTIDE SEQUENCE</scope>
</reference>
<dbReference type="Proteomes" id="UP000596742">
    <property type="component" value="Unassembled WGS sequence"/>
</dbReference>
<protein>
    <submittedName>
        <fullName evidence="1">Uncharacterized protein</fullName>
    </submittedName>
</protein>
<evidence type="ECO:0000313" key="2">
    <source>
        <dbReference type="Proteomes" id="UP000596742"/>
    </source>
</evidence>